<organism evidence="1 2">
    <name type="scientific">Gomphillus americanus</name>
    <dbReference type="NCBI Taxonomy" id="1940652"/>
    <lineage>
        <taxon>Eukaryota</taxon>
        <taxon>Fungi</taxon>
        <taxon>Dikarya</taxon>
        <taxon>Ascomycota</taxon>
        <taxon>Pezizomycotina</taxon>
        <taxon>Lecanoromycetes</taxon>
        <taxon>OSLEUM clade</taxon>
        <taxon>Ostropomycetidae</taxon>
        <taxon>Ostropales</taxon>
        <taxon>Graphidaceae</taxon>
        <taxon>Gomphilloideae</taxon>
        <taxon>Gomphillus</taxon>
    </lineage>
</organism>
<keyword evidence="2" id="KW-1185">Reference proteome</keyword>
<dbReference type="Proteomes" id="UP000664169">
    <property type="component" value="Unassembled WGS sequence"/>
</dbReference>
<dbReference type="AlphaFoldDB" id="A0A8H3IDW9"/>
<reference evidence="1" key="1">
    <citation type="submission" date="2021-03" db="EMBL/GenBank/DDBJ databases">
        <authorList>
            <person name="Tagirdzhanova G."/>
        </authorList>
    </citation>
    <scope>NUCLEOTIDE SEQUENCE</scope>
</reference>
<name>A0A8H3IDW9_9LECA</name>
<gene>
    <name evidence="1" type="ORF">GOMPHAMPRED_003648</name>
</gene>
<accession>A0A8H3IDW9</accession>
<proteinExistence type="predicted"/>
<evidence type="ECO:0000313" key="1">
    <source>
        <dbReference type="EMBL" id="CAF9924472.1"/>
    </source>
</evidence>
<sequence length="347" mass="38759">MASQNSPERILDSGKEQAHVDLELDFALGSTFSPSVKYCQLTTKGRFPTSRSSTFEKMGGTYIPAPDRSYPPNGTALSLGKIWTNPMRPGSCINLRHHEAIPEALGPFNGYKGHFKHVEDSQRRSKIGIWARFLQYTGVGAELAYKRGTSFEYDYQFEKLDTKFFDPDDEYIKMAVKVPEVEKKIRHENCQTPLYLVTGIKIARGAKMVDTTEKNRDVTGGIMASGSSAAVAATAGLEASTASQSSGTISFSESSDFVFAYRINEIFYHEGNWSHDQYNKGAVYGISTPAEAQEKHDENRTDEPEILVDGLDLKNQWTKHASVALEHFHSHEEDEDEFLFPVYLAKG</sequence>
<dbReference type="EMBL" id="CAJPDQ010000021">
    <property type="protein sequence ID" value="CAF9924472.1"/>
    <property type="molecule type" value="Genomic_DNA"/>
</dbReference>
<evidence type="ECO:0000313" key="2">
    <source>
        <dbReference type="Proteomes" id="UP000664169"/>
    </source>
</evidence>
<protein>
    <submittedName>
        <fullName evidence="1">Uncharacterized protein</fullName>
    </submittedName>
</protein>
<comment type="caution">
    <text evidence="1">The sequence shown here is derived from an EMBL/GenBank/DDBJ whole genome shotgun (WGS) entry which is preliminary data.</text>
</comment>
<dbReference type="OrthoDB" id="4500473at2759"/>